<dbReference type="Gene3D" id="3.40.33.10">
    <property type="entry name" value="CAP"/>
    <property type="match status" value="1"/>
</dbReference>
<dbReference type="OrthoDB" id="5819511at2759"/>
<dbReference type="Proteomes" id="UP000053660">
    <property type="component" value="Unassembled WGS sequence"/>
</dbReference>
<accession>A0A0B1SFY8</accession>
<gene>
    <name evidence="1" type="ORF">OESDEN_18208</name>
</gene>
<protein>
    <recommendedName>
        <fullName evidence="3">SCP domain-containing protein</fullName>
    </recommendedName>
</protein>
<proteinExistence type="predicted"/>
<dbReference type="SUPFAM" id="SSF55797">
    <property type="entry name" value="PR-1-like"/>
    <property type="match status" value="1"/>
</dbReference>
<evidence type="ECO:0000313" key="2">
    <source>
        <dbReference type="Proteomes" id="UP000053660"/>
    </source>
</evidence>
<reference evidence="1 2" key="1">
    <citation type="submission" date="2014-03" db="EMBL/GenBank/DDBJ databases">
        <title>Draft genome of the hookworm Oesophagostomum dentatum.</title>
        <authorList>
            <person name="Mitreva M."/>
        </authorList>
    </citation>
    <scope>NUCLEOTIDE SEQUENCE [LARGE SCALE GENOMIC DNA]</scope>
    <source>
        <strain evidence="1 2">OD-Hann</strain>
    </source>
</reference>
<dbReference type="EMBL" id="KN582325">
    <property type="protein sequence ID" value="KHJ82100.1"/>
    <property type="molecule type" value="Genomic_DNA"/>
</dbReference>
<keyword evidence="2" id="KW-1185">Reference proteome</keyword>
<dbReference type="AlphaFoldDB" id="A0A0B1SFY8"/>
<sequence>MAWAKTRYLGCAIGNCSSVLITVCSYKERGNILYEQMYNVGEPGSECPDEAPYVSALGLCV</sequence>
<name>A0A0B1SFY8_OESDE</name>
<evidence type="ECO:0000313" key="1">
    <source>
        <dbReference type="EMBL" id="KHJ82100.1"/>
    </source>
</evidence>
<dbReference type="InterPro" id="IPR035940">
    <property type="entry name" value="CAP_sf"/>
</dbReference>
<organism evidence="1 2">
    <name type="scientific">Oesophagostomum dentatum</name>
    <name type="common">Nodular worm</name>
    <dbReference type="NCBI Taxonomy" id="61180"/>
    <lineage>
        <taxon>Eukaryota</taxon>
        <taxon>Metazoa</taxon>
        <taxon>Ecdysozoa</taxon>
        <taxon>Nematoda</taxon>
        <taxon>Chromadorea</taxon>
        <taxon>Rhabditida</taxon>
        <taxon>Rhabditina</taxon>
        <taxon>Rhabditomorpha</taxon>
        <taxon>Strongyloidea</taxon>
        <taxon>Strongylidae</taxon>
        <taxon>Oesophagostomum</taxon>
    </lineage>
</organism>
<evidence type="ECO:0008006" key="3">
    <source>
        <dbReference type="Google" id="ProtNLM"/>
    </source>
</evidence>